<reference evidence="5 6" key="1">
    <citation type="submission" date="2019-03" db="EMBL/GenBank/DDBJ databases">
        <title>Genomic Encyclopedia of Type Strains, Phase III (KMG-III): the genomes of soil and plant-associated and newly described type strains.</title>
        <authorList>
            <person name="Whitman W."/>
        </authorList>
    </citation>
    <scope>NUCLEOTIDE SEQUENCE [LARGE SCALE GENOMIC DNA]</scope>
    <source>
        <strain evidence="5 6">VKM Ac-2570</strain>
    </source>
</reference>
<keyword evidence="3" id="KW-0378">Hydrolase</keyword>
<dbReference type="Pfam" id="PF22244">
    <property type="entry name" value="GCE_fung"/>
    <property type="match status" value="1"/>
</dbReference>
<dbReference type="AlphaFoldDB" id="A0A4R7ZIM5"/>
<evidence type="ECO:0000313" key="5">
    <source>
        <dbReference type="EMBL" id="TDW14930.1"/>
    </source>
</evidence>
<name>A0A4R7ZIM5_9ACTN</name>
<organism evidence="5 6">
    <name type="scientific">Kribbella kalugense</name>
    <dbReference type="NCBI Taxonomy" id="2512221"/>
    <lineage>
        <taxon>Bacteria</taxon>
        <taxon>Bacillati</taxon>
        <taxon>Actinomycetota</taxon>
        <taxon>Actinomycetes</taxon>
        <taxon>Propionibacteriales</taxon>
        <taxon>Kribbellaceae</taxon>
        <taxon>Kribbella</taxon>
    </lineage>
</organism>
<evidence type="ECO:0000256" key="1">
    <source>
        <dbReference type="ARBA" id="ARBA00022487"/>
    </source>
</evidence>
<comment type="caution">
    <text evidence="5">The sequence shown here is derived from an EMBL/GenBank/DDBJ whole genome shotgun (WGS) entry which is preliminary data.</text>
</comment>
<dbReference type="InterPro" id="IPR054579">
    <property type="entry name" value="GCE-like_dom"/>
</dbReference>
<keyword evidence="6" id="KW-1185">Reference proteome</keyword>
<gene>
    <name evidence="5" type="ORF">EV650_6409</name>
</gene>
<proteinExistence type="predicted"/>
<dbReference type="EMBL" id="SODF01000003">
    <property type="protein sequence ID" value="TDW14930.1"/>
    <property type="molecule type" value="Genomic_DNA"/>
</dbReference>
<sequence length="345" mass="36705">MQNVRKYLRRPPIIGAAMPNQVTSLPEAWQRATLPDLPTGPSDIDTFSRTIYGRTPDGGHLTDVVLLSEEKGVLDGAADRLRHRATIACPLGNLELDTLIHRPATASPAPVVVALNFTGNDDSIDGDEAQRWPYAKIIDAGYAVLTVDYQQIEPDDPAPTATGVRALFPEETWGAVAAWAWGLSRCLDIATGIPGLTPVGAIALGHSRLGKAALWAGAQDDRFAVTVSNGSGCVGASLFRHPGGEDIAAITKAFPHWFVPSFSAYAGAESRLPVDQHQLLTSIAPRRVFVCSGEDDDWADPVGEYLAVVAAGPAFEDGGIGYHVRPGGHALTEVDWMQALAFARA</sequence>
<feature type="domain" description="4-O-methyl-glucuronoyl methylesterase-like" evidence="4">
    <location>
        <begin position="97"/>
        <end position="315"/>
    </location>
</feature>
<accession>A0A4R7ZIM5</accession>
<keyword evidence="1" id="KW-0719">Serine esterase</keyword>
<evidence type="ECO:0000256" key="2">
    <source>
        <dbReference type="ARBA" id="ARBA00022729"/>
    </source>
</evidence>
<keyword evidence="2" id="KW-0732">Signal</keyword>
<protein>
    <recommendedName>
        <fullName evidence="4">4-O-methyl-glucuronoyl methylesterase-like domain-containing protein</fullName>
    </recommendedName>
</protein>
<dbReference type="Proteomes" id="UP000295447">
    <property type="component" value="Unassembled WGS sequence"/>
</dbReference>
<dbReference type="Gene3D" id="3.40.50.1820">
    <property type="entry name" value="alpha/beta hydrolase"/>
    <property type="match status" value="1"/>
</dbReference>
<dbReference type="GO" id="GO:0052689">
    <property type="term" value="F:carboxylic ester hydrolase activity"/>
    <property type="evidence" value="ECO:0007669"/>
    <property type="project" value="UniProtKB-KW"/>
</dbReference>
<dbReference type="InterPro" id="IPR029058">
    <property type="entry name" value="AB_hydrolase_fold"/>
</dbReference>
<evidence type="ECO:0000259" key="4">
    <source>
        <dbReference type="Pfam" id="PF22244"/>
    </source>
</evidence>
<evidence type="ECO:0000313" key="6">
    <source>
        <dbReference type="Proteomes" id="UP000295447"/>
    </source>
</evidence>
<evidence type="ECO:0000256" key="3">
    <source>
        <dbReference type="ARBA" id="ARBA00022801"/>
    </source>
</evidence>
<dbReference type="SUPFAM" id="SSF53474">
    <property type="entry name" value="alpha/beta-Hydrolases"/>
    <property type="match status" value="1"/>
</dbReference>